<dbReference type="RefSeq" id="WP_016655815.1">
    <property type="nucleotide sequence ID" value="NZ_KE340352.1"/>
</dbReference>
<gene>
    <name evidence="1" type="ORF">F945_01406</name>
</gene>
<sequence>MKKSTIGWIAAGVLGFGAILGAGDDKPSESKIAGVVPQAISKKFVNTDKLNVRSFPNGKIVDKKNRGDEVLIYEVKTGWSRISKTETPSEWVISKSLCEGINCYKVTNPIEKSTVTTQTVASNYSPPKASRQERVKYNDSDCSCAVVDYCVGPRGGHYCITSGGNKRYKSR</sequence>
<organism evidence="1 2">
    <name type="scientific">Acinetobacter rudis CIP 110305</name>
    <dbReference type="NCBI Taxonomy" id="421052"/>
    <lineage>
        <taxon>Bacteria</taxon>
        <taxon>Pseudomonadati</taxon>
        <taxon>Pseudomonadota</taxon>
        <taxon>Gammaproteobacteria</taxon>
        <taxon>Moraxellales</taxon>
        <taxon>Moraxellaceae</taxon>
        <taxon>Acinetobacter</taxon>
    </lineage>
</organism>
<dbReference type="eggNOG" id="ENOG5031SN5">
    <property type="taxonomic scope" value="Bacteria"/>
</dbReference>
<reference evidence="1 2" key="1">
    <citation type="submission" date="2013-06" db="EMBL/GenBank/DDBJ databases">
        <title>The Genome Sequence of Acinetobacter rudis CIP 110305.</title>
        <authorList>
            <consortium name="The Broad Institute Genome Sequencing Platform"/>
            <consortium name="The Broad Institute Genome Sequencing Center for Infectious Disease"/>
            <person name="Cerqueira G."/>
            <person name="Feldgarden M."/>
            <person name="Courvalin P."/>
            <person name="Perichon B."/>
            <person name="Grillot-Courvalin C."/>
            <person name="Clermont D."/>
            <person name="Rocha E."/>
            <person name="Yoon E.-J."/>
            <person name="Nemec A."/>
            <person name="Young S.K."/>
            <person name="Zeng Q."/>
            <person name="Gargeya S."/>
            <person name="Fitzgerald M."/>
            <person name="Abouelleil A."/>
            <person name="Alvarado L."/>
            <person name="Berlin A.M."/>
            <person name="Chapman S.B."/>
            <person name="Dewar J."/>
            <person name="Goldberg J."/>
            <person name="Griggs A."/>
            <person name="Gujja S."/>
            <person name="Hansen M."/>
            <person name="Howarth C."/>
            <person name="Imamovic A."/>
            <person name="Larimer J."/>
            <person name="McCowan C."/>
            <person name="Murphy C."/>
            <person name="Pearson M."/>
            <person name="Priest M."/>
            <person name="Roberts A."/>
            <person name="Saif S."/>
            <person name="Shea T."/>
            <person name="Sykes S."/>
            <person name="Wortman J."/>
            <person name="Nusbaum C."/>
            <person name="Birren B."/>
        </authorList>
    </citation>
    <scope>NUCLEOTIDE SEQUENCE [LARGE SCALE GENOMIC DNA]</scope>
    <source>
        <strain evidence="1 2">CIP 110305</strain>
    </source>
</reference>
<dbReference type="HOGENOM" id="CLU_1544312_0_0_6"/>
<dbReference type="AlphaFoldDB" id="S3NK58"/>
<evidence type="ECO:0000313" key="1">
    <source>
        <dbReference type="EMBL" id="EPF74639.1"/>
    </source>
</evidence>
<proteinExistence type="predicted"/>
<dbReference type="EMBL" id="ATGI01000017">
    <property type="protein sequence ID" value="EPF74639.1"/>
    <property type="molecule type" value="Genomic_DNA"/>
</dbReference>
<protein>
    <recommendedName>
        <fullName evidence="3">SH3b domain-containing protein</fullName>
    </recommendedName>
</protein>
<dbReference type="Proteomes" id="UP000014568">
    <property type="component" value="Unassembled WGS sequence"/>
</dbReference>
<evidence type="ECO:0000313" key="2">
    <source>
        <dbReference type="Proteomes" id="UP000014568"/>
    </source>
</evidence>
<dbReference type="OrthoDB" id="6692669at2"/>
<accession>S3NK58</accession>
<dbReference type="Gene3D" id="2.30.30.40">
    <property type="entry name" value="SH3 Domains"/>
    <property type="match status" value="1"/>
</dbReference>
<keyword evidence="2" id="KW-1185">Reference proteome</keyword>
<comment type="caution">
    <text evidence="1">The sequence shown here is derived from an EMBL/GenBank/DDBJ whole genome shotgun (WGS) entry which is preliminary data.</text>
</comment>
<dbReference type="PATRIC" id="fig|421052.3.peg.1367"/>
<evidence type="ECO:0008006" key="3">
    <source>
        <dbReference type="Google" id="ProtNLM"/>
    </source>
</evidence>
<name>S3NK58_9GAMM</name>